<evidence type="ECO:0000313" key="3">
    <source>
        <dbReference type="EMBL" id="KIK15711.1"/>
    </source>
</evidence>
<sequence length="138" mass="15197">MGAAIPHLALLVGSLTTEGILPFAQDELKVEVYTGSEGVVDEVLSNSESESEGDGRVEDTPKEEFRQRTKSTMHVTIRHENGNAIPAEAKNTRTLANRSKRKRRRKGKVSAEEREQSGVDAPQRIVIQEPEQEDSNGS</sequence>
<feature type="compositionally biased region" description="Basic and acidic residues" evidence="1">
    <location>
        <begin position="53"/>
        <end position="67"/>
    </location>
</feature>
<dbReference type="AlphaFoldDB" id="A0A0C9YGC9"/>
<accession>A0A0C9YGC9</accession>
<keyword evidence="2" id="KW-0732">Signal</keyword>
<dbReference type="GO" id="GO:0003676">
    <property type="term" value="F:nucleic acid binding"/>
    <property type="evidence" value="ECO:0007669"/>
    <property type="project" value="InterPro"/>
</dbReference>
<feature type="compositionally biased region" description="Basic residues" evidence="1">
    <location>
        <begin position="98"/>
        <end position="108"/>
    </location>
</feature>
<evidence type="ECO:0000313" key="4">
    <source>
        <dbReference type="Proteomes" id="UP000054018"/>
    </source>
</evidence>
<dbReference type="OrthoDB" id="416729at2759"/>
<proteinExistence type="predicted"/>
<evidence type="ECO:0000256" key="2">
    <source>
        <dbReference type="SAM" id="SignalP"/>
    </source>
</evidence>
<reference evidence="3 4" key="1">
    <citation type="submission" date="2014-04" db="EMBL/GenBank/DDBJ databases">
        <authorList>
            <consortium name="DOE Joint Genome Institute"/>
            <person name="Kuo A."/>
            <person name="Kohler A."/>
            <person name="Costa M.D."/>
            <person name="Nagy L.G."/>
            <person name="Floudas D."/>
            <person name="Copeland A."/>
            <person name="Barry K.W."/>
            <person name="Cichocki N."/>
            <person name="Veneault-Fourrey C."/>
            <person name="LaButti K."/>
            <person name="Lindquist E.A."/>
            <person name="Lipzen A."/>
            <person name="Lundell T."/>
            <person name="Morin E."/>
            <person name="Murat C."/>
            <person name="Sun H."/>
            <person name="Tunlid A."/>
            <person name="Henrissat B."/>
            <person name="Grigoriev I.V."/>
            <person name="Hibbett D.S."/>
            <person name="Martin F."/>
            <person name="Nordberg H.P."/>
            <person name="Cantor M.N."/>
            <person name="Hua S.X."/>
        </authorList>
    </citation>
    <scope>NUCLEOTIDE SEQUENCE [LARGE SCALE GENOMIC DNA]</scope>
    <source>
        <strain evidence="3 4">441</strain>
    </source>
</reference>
<evidence type="ECO:0000256" key="1">
    <source>
        <dbReference type="SAM" id="MobiDB-lite"/>
    </source>
</evidence>
<feature type="region of interest" description="Disordered" evidence="1">
    <location>
        <begin position="41"/>
        <end position="138"/>
    </location>
</feature>
<dbReference type="InterPro" id="IPR036882">
    <property type="entry name" value="Alba-like_dom_sf"/>
</dbReference>
<reference evidence="4" key="2">
    <citation type="submission" date="2015-01" db="EMBL/GenBank/DDBJ databases">
        <title>Evolutionary Origins and Diversification of the Mycorrhizal Mutualists.</title>
        <authorList>
            <consortium name="DOE Joint Genome Institute"/>
            <consortium name="Mycorrhizal Genomics Consortium"/>
            <person name="Kohler A."/>
            <person name="Kuo A."/>
            <person name="Nagy L.G."/>
            <person name="Floudas D."/>
            <person name="Copeland A."/>
            <person name="Barry K.W."/>
            <person name="Cichocki N."/>
            <person name="Veneault-Fourrey C."/>
            <person name="LaButti K."/>
            <person name="Lindquist E.A."/>
            <person name="Lipzen A."/>
            <person name="Lundell T."/>
            <person name="Morin E."/>
            <person name="Murat C."/>
            <person name="Riley R."/>
            <person name="Ohm R."/>
            <person name="Sun H."/>
            <person name="Tunlid A."/>
            <person name="Henrissat B."/>
            <person name="Grigoriev I.V."/>
            <person name="Hibbett D.S."/>
            <person name="Martin F."/>
        </authorList>
    </citation>
    <scope>NUCLEOTIDE SEQUENCE [LARGE SCALE GENOMIC DNA]</scope>
    <source>
        <strain evidence="4">441</strain>
    </source>
</reference>
<protein>
    <submittedName>
        <fullName evidence="3">Unplaced genomic scaffold scaffold_196, whole genome shotgun sequence</fullName>
    </submittedName>
</protein>
<name>A0A0C9YGC9_9AGAM</name>
<dbReference type="STRING" id="765257.A0A0C9YGC9"/>
<dbReference type="Proteomes" id="UP000054018">
    <property type="component" value="Unassembled WGS sequence"/>
</dbReference>
<organism evidence="3 4">
    <name type="scientific">Pisolithus microcarpus 441</name>
    <dbReference type="NCBI Taxonomy" id="765257"/>
    <lineage>
        <taxon>Eukaryota</taxon>
        <taxon>Fungi</taxon>
        <taxon>Dikarya</taxon>
        <taxon>Basidiomycota</taxon>
        <taxon>Agaricomycotina</taxon>
        <taxon>Agaricomycetes</taxon>
        <taxon>Agaricomycetidae</taxon>
        <taxon>Boletales</taxon>
        <taxon>Sclerodermatineae</taxon>
        <taxon>Pisolithaceae</taxon>
        <taxon>Pisolithus</taxon>
    </lineage>
</organism>
<keyword evidence="4" id="KW-1185">Reference proteome</keyword>
<feature type="chain" id="PRO_5002206230" evidence="2">
    <location>
        <begin position="20"/>
        <end position="138"/>
    </location>
</feature>
<feature type="signal peptide" evidence="2">
    <location>
        <begin position="1"/>
        <end position="19"/>
    </location>
</feature>
<gene>
    <name evidence="3" type="ORF">PISMIDRAFT_687080</name>
</gene>
<dbReference type="EMBL" id="KN833880">
    <property type="protein sequence ID" value="KIK15711.1"/>
    <property type="molecule type" value="Genomic_DNA"/>
</dbReference>
<dbReference type="HOGENOM" id="CLU_1856082_0_0_1"/>
<dbReference type="Gene3D" id="3.30.110.20">
    <property type="entry name" value="Alba-like domain"/>
    <property type="match status" value="1"/>
</dbReference>